<feature type="compositionally biased region" description="Acidic residues" evidence="1">
    <location>
        <begin position="713"/>
        <end position="726"/>
    </location>
</feature>
<dbReference type="GO" id="GO:0042790">
    <property type="term" value="P:nucleolar large rRNA transcription by RNA polymerase I"/>
    <property type="evidence" value="ECO:0007669"/>
    <property type="project" value="TreeGrafter"/>
</dbReference>
<feature type="compositionally biased region" description="Gly residues" evidence="1">
    <location>
        <begin position="1260"/>
        <end position="1269"/>
    </location>
</feature>
<dbReference type="Proteomes" id="UP000291022">
    <property type="component" value="Unassembled WGS sequence"/>
</dbReference>
<accession>A0A452SK84</accession>
<feature type="compositionally biased region" description="Acidic residues" evidence="1">
    <location>
        <begin position="776"/>
        <end position="792"/>
    </location>
</feature>
<reference evidence="3" key="3">
    <citation type="submission" date="2025-09" db="UniProtKB">
        <authorList>
            <consortium name="Ensembl"/>
        </authorList>
    </citation>
    <scope>IDENTIFICATION</scope>
</reference>
<feature type="region of interest" description="Disordered" evidence="1">
    <location>
        <begin position="57"/>
        <end position="968"/>
    </location>
</feature>
<name>A0A452SK84_URSAM</name>
<feature type="compositionally biased region" description="Low complexity" evidence="1">
    <location>
        <begin position="465"/>
        <end position="477"/>
    </location>
</feature>
<feature type="compositionally biased region" description="Low complexity" evidence="1">
    <location>
        <begin position="869"/>
        <end position="900"/>
    </location>
</feature>
<feature type="compositionally biased region" description="Low complexity" evidence="1">
    <location>
        <begin position="1123"/>
        <end position="1134"/>
    </location>
</feature>
<feature type="region of interest" description="Disordered" evidence="1">
    <location>
        <begin position="981"/>
        <end position="1085"/>
    </location>
</feature>
<feature type="compositionally biased region" description="Low complexity" evidence="1">
    <location>
        <begin position="247"/>
        <end position="256"/>
    </location>
</feature>
<dbReference type="PROSITE" id="PS50896">
    <property type="entry name" value="LISH"/>
    <property type="match status" value="1"/>
</dbReference>
<dbReference type="GO" id="GO:0097110">
    <property type="term" value="F:scaffold protein binding"/>
    <property type="evidence" value="ECO:0007669"/>
    <property type="project" value="TreeGrafter"/>
</dbReference>
<feature type="compositionally biased region" description="Low complexity" evidence="1">
    <location>
        <begin position="198"/>
        <end position="210"/>
    </location>
</feature>
<feature type="compositionally biased region" description="Acidic residues" evidence="1">
    <location>
        <begin position="452"/>
        <end position="464"/>
    </location>
</feature>
<evidence type="ECO:0000256" key="1">
    <source>
        <dbReference type="SAM" id="MobiDB-lite"/>
    </source>
</evidence>
<dbReference type="InterPro" id="IPR003993">
    <property type="entry name" value="Treacle_dom"/>
</dbReference>
<dbReference type="SMART" id="SM00667">
    <property type="entry name" value="LisH"/>
    <property type="match status" value="1"/>
</dbReference>
<dbReference type="PRINTS" id="PR01503">
    <property type="entry name" value="TREACLE"/>
</dbReference>
<feature type="compositionally biased region" description="Acidic residues" evidence="1">
    <location>
        <begin position="394"/>
        <end position="406"/>
    </location>
</feature>
<feature type="compositionally biased region" description="Basic and acidic residues" evidence="1">
    <location>
        <begin position="1217"/>
        <end position="1230"/>
    </location>
</feature>
<dbReference type="GO" id="GO:0003723">
    <property type="term" value="F:RNA binding"/>
    <property type="evidence" value="ECO:0007669"/>
    <property type="project" value="TreeGrafter"/>
</dbReference>
<feature type="compositionally biased region" description="Low complexity" evidence="1">
    <location>
        <begin position="512"/>
        <end position="527"/>
    </location>
</feature>
<dbReference type="Pfam" id="PF03546">
    <property type="entry name" value="Treacle"/>
    <property type="match status" value="1"/>
</dbReference>
<feature type="compositionally biased region" description="Polar residues" evidence="1">
    <location>
        <begin position="568"/>
        <end position="580"/>
    </location>
</feature>
<reference evidence="3" key="2">
    <citation type="submission" date="2025-08" db="UniProtKB">
        <authorList>
            <consortium name="Ensembl"/>
        </authorList>
    </citation>
    <scope>IDENTIFICATION</scope>
</reference>
<feature type="compositionally biased region" description="Low complexity" evidence="1">
    <location>
        <begin position="932"/>
        <end position="949"/>
    </location>
</feature>
<feature type="compositionally biased region" description="Polar residues" evidence="1">
    <location>
        <begin position="911"/>
        <end position="924"/>
    </location>
</feature>
<evidence type="ECO:0000313" key="3">
    <source>
        <dbReference type="Ensembl" id="ENSUAMP00000032944.1"/>
    </source>
</evidence>
<dbReference type="InterPro" id="IPR017859">
    <property type="entry name" value="Treacle"/>
</dbReference>
<feature type="compositionally biased region" description="Basic and acidic residues" evidence="1">
    <location>
        <begin position="1282"/>
        <end position="1313"/>
    </location>
</feature>
<feature type="compositionally biased region" description="Low complexity" evidence="1">
    <location>
        <begin position="753"/>
        <end position="768"/>
    </location>
</feature>
<proteinExistence type="predicted"/>
<organism evidence="3 4">
    <name type="scientific">Ursus americanus</name>
    <name type="common">American black bear</name>
    <name type="synonym">Euarctos americanus</name>
    <dbReference type="NCBI Taxonomy" id="9643"/>
    <lineage>
        <taxon>Eukaryota</taxon>
        <taxon>Metazoa</taxon>
        <taxon>Chordata</taxon>
        <taxon>Craniata</taxon>
        <taxon>Vertebrata</taxon>
        <taxon>Euteleostomi</taxon>
        <taxon>Mammalia</taxon>
        <taxon>Eutheria</taxon>
        <taxon>Laurasiatheria</taxon>
        <taxon>Carnivora</taxon>
        <taxon>Caniformia</taxon>
        <taxon>Ursidae</taxon>
        <taxon>Ursus</taxon>
    </lineage>
</organism>
<gene>
    <name evidence="3" type="primary">TCOF1</name>
</gene>
<feature type="compositionally biased region" description="Acidic residues" evidence="1">
    <location>
        <begin position="537"/>
        <end position="548"/>
    </location>
</feature>
<feature type="compositionally biased region" description="Basic residues" evidence="1">
    <location>
        <begin position="1326"/>
        <end position="1353"/>
    </location>
</feature>
<dbReference type="Ensembl" id="ENSUAMT00000036711.1">
    <property type="protein sequence ID" value="ENSUAMP00000032944.1"/>
    <property type="gene ID" value="ENSUAMG00000025121.1"/>
</dbReference>
<feature type="compositionally biased region" description="Low complexity" evidence="1">
    <location>
        <begin position="637"/>
        <end position="673"/>
    </location>
</feature>
<dbReference type="InterPro" id="IPR006594">
    <property type="entry name" value="LisH"/>
</dbReference>
<protein>
    <submittedName>
        <fullName evidence="3">Treacle ribosome biosis factor 1</fullName>
    </submittedName>
</protein>
<feature type="compositionally biased region" description="Acidic residues" evidence="1">
    <location>
        <begin position="601"/>
        <end position="615"/>
    </location>
</feature>
<feature type="compositionally biased region" description="Acidic residues" evidence="1">
    <location>
        <begin position="87"/>
        <end position="98"/>
    </location>
</feature>
<dbReference type="PANTHER" id="PTHR20787">
    <property type="entry name" value="TREACLE"/>
    <property type="match status" value="1"/>
</dbReference>
<dbReference type="PANTHER" id="PTHR20787:SF10">
    <property type="entry name" value="TREACLE PROTEIN"/>
    <property type="match status" value="1"/>
</dbReference>
<sequence>MAEARKRRELLPLIYQHLLQAGYVRAAREVKEQSGQKSFLTQPVTLMDIYTHWQQTSEIGQKRKAEEDAALQAKKTRVSDPISSSESSEEEDEDDAEAEAAKATPRLASTNSLVAGSVLPSSAKEKDKAKTKKAGKTNSTPHPASGKAVAHLLSGRSPRKSAGPSANTILVSETEEEGSVPALGTTAKPGMTSANQADSSSEETSSSSDETYVEAKGSEKIVQVRAASGPVKGTPGKGATPAPPGKAGPAAAQAKAGKPEEDSESSSEEESDSEEEAPAAKTPLQSKPSGKTPQVKAASVSVKESPRKGAPPVPPGKAGPVAAQVGKGEEDPESSTEESGSEEEAPAAVPPAKSPAQAKPLGQNAQVRAASGSVKGPPPKVGPAATPVGKQEDSESSSEEESDSEGEAPAQAESSGKVLQVRAASGPAKGPPQKAGPVATQGKAEVSKDDSDSSEEEPDSEEEVPAAMAAAQAKPAMRTPQTKASPKKGTPITPAPAKVPPVRVGTPAPWKAGAATSPACTSSPAMARGTQRPEDSSSSEESESEEDPAPAPAVGQAKPVGKGVTVKAASTPTKGPSGQGTAPAPPGKAGPAMAPVKAEVQEDSSESSEDDSDSEEAAKAPAQVKASVKTLQSKTNPAPARAASAKAAAAAPGKVVPAAAQAKQQSPAKVKPPARTPQSNAVSARGQGSVPAVGKAVATAAQAQPGPVKSPQEDSESSEEESDSDGEAPTQAKPSGHTPQVRTASAPDKGFSRKGAAAAAPRKTGATASQAGKPEEDSESSSEEESDSEEEAPAQGKPAVKPPQTKASLMKGVPGTPAPAKASTAQADTPAPQKARPAIPAKVNEARSPRMSQGVIKPPLIFVDPNRSPAGPAATATQAPAANTPRKARASESTARSSSSESEDEDVIPATQCSTPASRPSATVLSAHARPAVRASAVGASGSEASGRASEGKKQEVPVAQVTKRSPARLPLTQAALKVLAQKASEAQPPAARTPSSSGVDGALGTLPVMSPQSAPVQAKGTNKLRKPEVPAIQRATATPAGHAKAKASDTSNDSADSSGSSSGSEEDADRPRMARHSRVGQGSSLIHTGFLQSLLSGYVTPGPTLANSQASKATPRPDHNPSASSTSATTDASNGKQEVEPRHVAGTVSPKTSRREANPMPQKPRKAKKEAGSPQASMLALQNDISRRLLSEPWPLNEAQVQASVVKVLTELLEQERKKATDAAKESGRKGRLGRKRKLSGDQTAARAPKSKKKKQLVAGGGGEGGGSPEKALGTPKAKAKRDGASGNIKEKKEKESPGSRGAKEKPEREPGTLKVEGGDQGNPKSKKEKKKSDKKKKDKEKKEKKKKVKKASTKDPDSPFQKKKKKKVA</sequence>
<evidence type="ECO:0000259" key="2">
    <source>
        <dbReference type="Pfam" id="PF03546"/>
    </source>
</evidence>
<feature type="domain" description="Treacle protein" evidence="2">
    <location>
        <begin position="240"/>
        <end position="749"/>
    </location>
</feature>
<dbReference type="GeneTree" id="ENSGT00730000111382"/>
<feature type="compositionally biased region" description="Polar residues" evidence="1">
    <location>
        <begin position="283"/>
        <end position="292"/>
    </location>
</feature>
<keyword evidence="4" id="KW-1185">Reference proteome</keyword>
<feature type="compositionally biased region" description="Low complexity" evidence="1">
    <location>
        <begin position="589"/>
        <end position="598"/>
    </location>
</feature>
<dbReference type="GO" id="GO:0005730">
    <property type="term" value="C:nucleolus"/>
    <property type="evidence" value="ECO:0007669"/>
    <property type="project" value="TreeGrafter"/>
</dbReference>
<feature type="compositionally biased region" description="Low complexity" evidence="1">
    <location>
        <begin position="1049"/>
        <end position="1064"/>
    </location>
</feature>
<feature type="compositionally biased region" description="Low complexity" evidence="1">
    <location>
        <begin position="423"/>
        <end position="437"/>
    </location>
</feature>
<feature type="region of interest" description="Disordered" evidence="1">
    <location>
        <begin position="1097"/>
        <end position="1181"/>
    </location>
</feature>
<evidence type="ECO:0000313" key="4">
    <source>
        <dbReference type="Proteomes" id="UP000291022"/>
    </source>
</evidence>
<feature type="compositionally biased region" description="Acidic residues" evidence="1">
    <location>
        <begin position="261"/>
        <end position="277"/>
    </location>
</feature>
<feature type="compositionally biased region" description="Acidic residues" evidence="1">
    <location>
        <begin position="330"/>
        <end position="345"/>
    </location>
</feature>
<feature type="compositionally biased region" description="Low complexity" evidence="1">
    <location>
        <begin position="690"/>
        <end position="707"/>
    </location>
</feature>
<feature type="region of interest" description="Disordered" evidence="1">
    <location>
        <begin position="1217"/>
        <end position="1371"/>
    </location>
</feature>
<reference evidence="4" key="1">
    <citation type="submission" date="2016-06" db="EMBL/GenBank/DDBJ databases">
        <title>De novo assembly and RNA-Seq shows season-dependent expression and editing in black bear kidneys.</title>
        <authorList>
            <person name="Korstanje R."/>
            <person name="Srivastava A."/>
            <person name="Sarsani V.K."/>
            <person name="Sheehan S.M."/>
            <person name="Seger R.L."/>
            <person name="Barter M.E."/>
            <person name="Lindqvist C."/>
            <person name="Brody L.C."/>
            <person name="Mullikin J.C."/>
        </authorList>
    </citation>
    <scope>NUCLEOTIDE SEQUENCE [LARGE SCALE GENOMIC DNA]</scope>
</reference>